<accession>A0A9P5XAZ6</accession>
<evidence type="ECO:0000313" key="7">
    <source>
        <dbReference type="Proteomes" id="UP000807342"/>
    </source>
</evidence>
<keyword evidence="3" id="KW-0418">Kinase</keyword>
<dbReference type="OrthoDB" id="301415at2759"/>
<keyword evidence="7" id="KW-1185">Reference proteome</keyword>
<evidence type="ECO:0000256" key="4">
    <source>
        <dbReference type="SAM" id="SignalP"/>
    </source>
</evidence>
<dbReference type="EMBL" id="MU151188">
    <property type="protein sequence ID" value="KAF9447703.1"/>
    <property type="molecule type" value="Genomic_DNA"/>
</dbReference>
<feature type="non-terminal residue" evidence="6">
    <location>
        <position position="1"/>
    </location>
</feature>
<evidence type="ECO:0000256" key="2">
    <source>
        <dbReference type="ARBA" id="ARBA00022679"/>
    </source>
</evidence>
<name>A0A9P5XAZ6_9AGAR</name>
<dbReference type="Pfam" id="PF02816">
    <property type="entry name" value="Alpha_kinase"/>
    <property type="match status" value="1"/>
</dbReference>
<evidence type="ECO:0000259" key="5">
    <source>
        <dbReference type="PROSITE" id="PS51158"/>
    </source>
</evidence>
<comment type="caution">
    <text evidence="6">The sequence shown here is derived from an EMBL/GenBank/DDBJ whole genome shotgun (WGS) entry which is preliminary data.</text>
</comment>
<keyword evidence="4" id="KW-0732">Signal</keyword>
<dbReference type="GO" id="GO:0004674">
    <property type="term" value="F:protein serine/threonine kinase activity"/>
    <property type="evidence" value="ECO:0007669"/>
    <property type="project" value="UniProtKB-KW"/>
</dbReference>
<organism evidence="6 7">
    <name type="scientific">Macrolepiota fuliginosa MF-IS2</name>
    <dbReference type="NCBI Taxonomy" id="1400762"/>
    <lineage>
        <taxon>Eukaryota</taxon>
        <taxon>Fungi</taxon>
        <taxon>Dikarya</taxon>
        <taxon>Basidiomycota</taxon>
        <taxon>Agaricomycotina</taxon>
        <taxon>Agaricomycetes</taxon>
        <taxon>Agaricomycetidae</taxon>
        <taxon>Agaricales</taxon>
        <taxon>Agaricineae</taxon>
        <taxon>Agaricaceae</taxon>
        <taxon>Macrolepiota</taxon>
    </lineage>
</organism>
<feature type="signal peptide" evidence="4">
    <location>
        <begin position="1"/>
        <end position="18"/>
    </location>
</feature>
<evidence type="ECO:0000313" key="6">
    <source>
        <dbReference type="EMBL" id="KAF9447703.1"/>
    </source>
</evidence>
<dbReference type="PROSITE" id="PS51158">
    <property type="entry name" value="ALPHA_KINASE"/>
    <property type="match status" value="1"/>
</dbReference>
<feature type="non-terminal residue" evidence="6">
    <location>
        <position position="176"/>
    </location>
</feature>
<dbReference type="Gene3D" id="3.20.200.10">
    <property type="entry name" value="MHCK/EF2 kinase"/>
    <property type="match status" value="1"/>
</dbReference>
<protein>
    <recommendedName>
        <fullName evidence="5">Alpha-type protein kinase domain-containing protein</fullName>
    </recommendedName>
</protein>
<feature type="domain" description="Alpha-type protein kinase" evidence="5">
    <location>
        <begin position="1"/>
        <end position="176"/>
    </location>
</feature>
<dbReference type="Proteomes" id="UP000807342">
    <property type="component" value="Unassembled WGS sequence"/>
</dbReference>
<evidence type="ECO:0000256" key="3">
    <source>
        <dbReference type="ARBA" id="ARBA00022777"/>
    </source>
</evidence>
<gene>
    <name evidence="6" type="ORF">P691DRAFT_608972</name>
</gene>
<keyword evidence="1" id="KW-0723">Serine/threonine-protein kinase</keyword>
<keyword evidence="2" id="KW-0808">Transferase</keyword>
<evidence type="ECO:0000256" key="1">
    <source>
        <dbReference type="ARBA" id="ARBA00022527"/>
    </source>
</evidence>
<dbReference type="GO" id="GO:0005524">
    <property type="term" value="F:ATP binding"/>
    <property type="evidence" value="ECO:0007669"/>
    <property type="project" value="InterPro"/>
</dbReference>
<sequence length="176" mass="20222">IKANTLTWATSLLHLAYSFIWSQVSKQQEVLPWPIPRLRMVNGFICKSLKEISSAPGIGATSHCSAYLIEEHIGEAEHPFMKYINNSRAVPLVTERHPRYNTTIFLCFMQHVQYIYTERRVFISDFQGGETLLTDPQIITNPTLGIGLFGQGNLSTAFTDFPLQHECNKWCKWFRL</sequence>
<reference evidence="6" key="1">
    <citation type="submission" date="2020-11" db="EMBL/GenBank/DDBJ databases">
        <authorList>
            <consortium name="DOE Joint Genome Institute"/>
            <person name="Ahrendt S."/>
            <person name="Riley R."/>
            <person name="Andreopoulos W."/>
            <person name="Labutti K."/>
            <person name="Pangilinan J."/>
            <person name="Ruiz-Duenas F.J."/>
            <person name="Barrasa J.M."/>
            <person name="Sanchez-Garcia M."/>
            <person name="Camarero S."/>
            <person name="Miyauchi S."/>
            <person name="Serrano A."/>
            <person name="Linde D."/>
            <person name="Babiker R."/>
            <person name="Drula E."/>
            <person name="Ayuso-Fernandez I."/>
            <person name="Pacheco R."/>
            <person name="Padilla G."/>
            <person name="Ferreira P."/>
            <person name="Barriuso J."/>
            <person name="Kellner H."/>
            <person name="Castanera R."/>
            <person name="Alfaro M."/>
            <person name="Ramirez L."/>
            <person name="Pisabarro A.G."/>
            <person name="Kuo A."/>
            <person name="Tritt A."/>
            <person name="Lipzen A."/>
            <person name="He G."/>
            <person name="Yan M."/>
            <person name="Ng V."/>
            <person name="Cullen D."/>
            <person name="Martin F."/>
            <person name="Rosso M.-N."/>
            <person name="Henrissat B."/>
            <person name="Hibbett D."/>
            <person name="Martinez A.T."/>
            <person name="Grigoriev I.V."/>
        </authorList>
    </citation>
    <scope>NUCLEOTIDE SEQUENCE</scope>
    <source>
        <strain evidence="6">MF-IS2</strain>
    </source>
</reference>
<dbReference type="InterPro" id="IPR011009">
    <property type="entry name" value="Kinase-like_dom_sf"/>
</dbReference>
<dbReference type="AlphaFoldDB" id="A0A9P5XAZ6"/>
<dbReference type="InterPro" id="IPR004166">
    <property type="entry name" value="a-kinase_dom"/>
</dbReference>
<proteinExistence type="predicted"/>
<feature type="chain" id="PRO_5040182819" description="Alpha-type protein kinase domain-containing protein" evidence="4">
    <location>
        <begin position="19"/>
        <end position="176"/>
    </location>
</feature>
<dbReference type="SUPFAM" id="SSF56112">
    <property type="entry name" value="Protein kinase-like (PK-like)"/>
    <property type="match status" value="1"/>
</dbReference>